<feature type="domain" description="Thioredoxin" evidence="1">
    <location>
        <begin position="7"/>
        <end position="161"/>
    </location>
</feature>
<proteinExistence type="predicted"/>
<dbReference type="OrthoDB" id="9809746at2"/>
<keyword evidence="3" id="KW-1185">Reference proteome</keyword>
<protein>
    <submittedName>
        <fullName evidence="2">Thioredoxin peroxidase</fullName>
    </submittedName>
</protein>
<dbReference type="AlphaFoldDB" id="A0A2G5K8W7"/>
<dbReference type="EMBL" id="MDGM01000009">
    <property type="protein sequence ID" value="PIB25579.1"/>
    <property type="molecule type" value="Genomic_DNA"/>
</dbReference>
<organism evidence="2 3">
    <name type="scientific">Paramylibacter kogurei</name>
    <dbReference type="NCBI Taxonomy" id="1889778"/>
    <lineage>
        <taxon>Bacteria</taxon>
        <taxon>Pseudomonadati</taxon>
        <taxon>Pseudomonadota</taxon>
        <taxon>Alphaproteobacteria</taxon>
        <taxon>Rhodobacterales</taxon>
        <taxon>Paracoccaceae</taxon>
        <taxon>Paramylibacter</taxon>
    </lineage>
</organism>
<dbReference type="Pfam" id="PF00578">
    <property type="entry name" value="AhpC-TSA"/>
    <property type="match status" value="1"/>
</dbReference>
<evidence type="ECO:0000313" key="3">
    <source>
        <dbReference type="Proteomes" id="UP000231516"/>
    </source>
</evidence>
<accession>A0A2G5K8W7</accession>
<gene>
    <name evidence="2" type="ORF">BFP76_00080</name>
</gene>
<dbReference type="RefSeq" id="WP_099591959.1">
    <property type="nucleotide sequence ID" value="NZ_MDGM01000009.1"/>
</dbReference>
<dbReference type="GO" id="GO:0004601">
    <property type="term" value="F:peroxidase activity"/>
    <property type="evidence" value="ECO:0007669"/>
    <property type="project" value="UniProtKB-KW"/>
</dbReference>
<reference evidence="2 3" key="1">
    <citation type="submission" date="2016-08" db="EMBL/GenBank/DDBJ databases">
        <title>Draft genome of Amylibacter sp. strain 4G11.</title>
        <authorList>
            <person name="Wong S.-K."/>
            <person name="Hamasaki K."/>
            <person name="Yoshizawa S."/>
        </authorList>
    </citation>
    <scope>NUCLEOTIDE SEQUENCE [LARGE SCALE GENOMIC DNA]</scope>
    <source>
        <strain evidence="2 3">4G11</strain>
    </source>
</reference>
<dbReference type="InterPro" id="IPR000866">
    <property type="entry name" value="AhpC/TSA"/>
</dbReference>
<dbReference type="Gene3D" id="3.40.30.10">
    <property type="entry name" value="Glutaredoxin"/>
    <property type="match status" value="1"/>
</dbReference>
<dbReference type="InterPro" id="IPR036249">
    <property type="entry name" value="Thioredoxin-like_sf"/>
</dbReference>
<dbReference type="InterPro" id="IPR013766">
    <property type="entry name" value="Thioredoxin_domain"/>
</dbReference>
<keyword evidence="2" id="KW-0560">Oxidoreductase</keyword>
<evidence type="ECO:0000259" key="1">
    <source>
        <dbReference type="PROSITE" id="PS51352"/>
    </source>
</evidence>
<dbReference type="PROSITE" id="PS51352">
    <property type="entry name" value="THIOREDOXIN_2"/>
    <property type="match status" value="1"/>
</dbReference>
<sequence>MTKTFKLAGGAPFPTFEIAKVGGGKIQIGGAREKWSLVIVYRGKHCGRCKNYLNKLEQTYANWQDAGFDVACISADPIEKVNDDIEKFGWTFDIGYDLQEAEMRKMGVYVSDPLSSQETDRRFAEPGVFCIRPEGTTQIIAISNGPAARPDLDELLDGMIFTIENDRPVRGDV</sequence>
<evidence type="ECO:0000313" key="2">
    <source>
        <dbReference type="EMBL" id="PIB25579.1"/>
    </source>
</evidence>
<dbReference type="Proteomes" id="UP000231516">
    <property type="component" value="Unassembled WGS sequence"/>
</dbReference>
<keyword evidence="2" id="KW-0575">Peroxidase</keyword>
<dbReference type="SUPFAM" id="SSF52833">
    <property type="entry name" value="Thioredoxin-like"/>
    <property type="match status" value="1"/>
</dbReference>
<comment type="caution">
    <text evidence="2">The sequence shown here is derived from an EMBL/GenBank/DDBJ whole genome shotgun (WGS) entry which is preliminary data.</text>
</comment>
<name>A0A2G5K8W7_9RHOB</name>